<dbReference type="GO" id="GO:0006261">
    <property type="term" value="P:DNA-templated DNA replication"/>
    <property type="evidence" value="ECO:0007669"/>
    <property type="project" value="UniProtKB-UniRule"/>
</dbReference>
<feature type="binding site" evidence="16">
    <location>
        <position position="103"/>
    </location>
    <ligand>
        <name>Mg(2+)</name>
        <dbReference type="ChEBI" id="CHEBI:18420"/>
    </ligand>
</feature>
<dbReference type="Gene3D" id="3.30.70.270">
    <property type="match status" value="1"/>
</dbReference>
<dbReference type="NCBIfam" id="NF002677">
    <property type="entry name" value="PRK02406.1"/>
    <property type="match status" value="1"/>
</dbReference>
<keyword evidence="20" id="KW-1185">Reference proteome</keyword>
<evidence type="ECO:0000256" key="8">
    <source>
        <dbReference type="ARBA" id="ARBA00022705"/>
    </source>
</evidence>
<dbReference type="GO" id="GO:0003684">
    <property type="term" value="F:damaged DNA binding"/>
    <property type="evidence" value="ECO:0007669"/>
    <property type="project" value="InterPro"/>
</dbReference>
<evidence type="ECO:0000256" key="16">
    <source>
        <dbReference type="HAMAP-Rule" id="MF_01113"/>
    </source>
</evidence>
<dbReference type="Gene3D" id="3.30.1490.100">
    <property type="entry name" value="DNA polymerase, Y-family, little finger domain"/>
    <property type="match status" value="1"/>
</dbReference>
<dbReference type="InterPro" id="IPR022880">
    <property type="entry name" value="DNApol_IV"/>
</dbReference>
<comment type="function">
    <text evidence="16">Poorly processive, error-prone DNA polymerase involved in untargeted mutagenesis. Copies undamaged DNA at stalled replication forks, which arise in vivo from mismatched or misaligned primer ends. These misaligned primers can be extended by PolIV. Exhibits no 3'-5' exonuclease (proofreading) activity. May be involved in translesional synthesis, in conjunction with the beta clamp from PolIII.</text>
</comment>
<evidence type="ECO:0000256" key="15">
    <source>
        <dbReference type="ARBA" id="ARBA00049244"/>
    </source>
</evidence>
<evidence type="ECO:0000313" key="19">
    <source>
        <dbReference type="EMBL" id="TDT89127.1"/>
    </source>
</evidence>
<evidence type="ECO:0000256" key="4">
    <source>
        <dbReference type="ARBA" id="ARBA00022457"/>
    </source>
</evidence>
<comment type="subcellular location">
    <subcellularLocation>
        <location evidence="1 16">Cytoplasm</location>
    </subcellularLocation>
</comment>
<evidence type="ECO:0000256" key="2">
    <source>
        <dbReference type="ARBA" id="ARBA00010945"/>
    </source>
</evidence>
<evidence type="ECO:0000256" key="14">
    <source>
        <dbReference type="ARBA" id="ARBA00023204"/>
    </source>
</evidence>
<evidence type="ECO:0000259" key="17">
    <source>
        <dbReference type="PROSITE" id="PS50173"/>
    </source>
</evidence>
<keyword evidence="14 16" id="KW-0234">DNA repair</keyword>
<comment type="similarity">
    <text evidence="2 16">Belongs to the DNA polymerase type-Y family.</text>
</comment>
<dbReference type="PROSITE" id="PS50173">
    <property type="entry name" value="UMUC"/>
    <property type="match status" value="1"/>
</dbReference>
<proteinExistence type="inferred from homology"/>
<comment type="subunit">
    <text evidence="3 16">Monomer.</text>
</comment>
<keyword evidence="9 16" id="KW-0479">Metal-binding</keyword>
<dbReference type="Gene3D" id="1.10.150.20">
    <property type="entry name" value="5' to 3' exonuclease, C-terminal subdomain"/>
    <property type="match status" value="1"/>
</dbReference>
<keyword evidence="13 16" id="KW-0238">DNA-binding</keyword>
<dbReference type="InterPro" id="IPR036775">
    <property type="entry name" value="DNA_pol_Y-fam_lit_finger_sf"/>
</dbReference>
<dbReference type="FunFam" id="3.40.1170.60:FF:000001">
    <property type="entry name" value="DNA polymerase IV"/>
    <property type="match status" value="1"/>
</dbReference>
<dbReference type="EMBL" id="CP014206">
    <property type="protein sequence ID" value="AMK10475.1"/>
    <property type="molecule type" value="Genomic_DNA"/>
</dbReference>
<feature type="active site" evidence="16">
    <location>
        <position position="104"/>
    </location>
</feature>
<dbReference type="AlphaFoldDB" id="A0A126QM26"/>
<dbReference type="GO" id="GO:0042276">
    <property type="term" value="P:error-prone translesion synthesis"/>
    <property type="evidence" value="ECO:0007669"/>
    <property type="project" value="TreeGrafter"/>
</dbReference>
<reference evidence="19 21" key="2">
    <citation type="submission" date="2019-03" db="EMBL/GenBank/DDBJ databases">
        <title>Genomic Encyclopedia of Type Strains, Phase IV (KMG-IV): sequencing the most valuable type-strain genomes for metagenomic binning, comparative biology and taxonomic classification.</title>
        <authorList>
            <person name="Goeker M."/>
        </authorList>
    </citation>
    <scope>NUCLEOTIDE SEQUENCE [LARGE SCALE GENOMIC DNA]</scope>
    <source>
        <strain evidence="19 21">DSM 101483</strain>
    </source>
</reference>
<evidence type="ECO:0000256" key="12">
    <source>
        <dbReference type="ARBA" id="ARBA00022932"/>
    </source>
</evidence>
<keyword evidence="7 16" id="KW-0548">Nucleotidyltransferase</keyword>
<evidence type="ECO:0000256" key="6">
    <source>
        <dbReference type="ARBA" id="ARBA00022679"/>
    </source>
</evidence>
<evidence type="ECO:0000256" key="5">
    <source>
        <dbReference type="ARBA" id="ARBA00022490"/>
    </source>
</evidence>
<dbReference type="PANTHER" id="PTHR11076">
    <property type="entry name" value="DNA REPAIR POLYMERASE UMUC / TRANSFERASE FAMILY MEMBER"/>
    <property type="match status" value="1"/>
</dbReference>
<keyword evidence="6 16" id="KW-0808">Transferase</keyword>
<evidence type="ECO:0000256" key="9">
    <source>
        <dbReference type="ARBA" id="ARBA00022723"/>
    </source>
</evidence>
<dbReference type="Proteomes" id="UP000295506">
    <property type="component" value="Unassembled WGS sequence"/>
</dbReference>
<keyword evidence="8 16" id="KW-0235">DNA replication</keyword>
<dbReference type="FunFam" id="3.30.1490.100:FF:000004">
    <property type="entry name" value="DNA polymerase IV"/>
    <property type="match status" value="1"/>
</dbReference>
<name>A0A126QM26_9BACT</name>
<dbReference type="GO" id="GO:0005829">
    <property type="term" value="C:cytosol"/>
    <property type="evidence" value="ECO:0007669"/>
    <property type="project" value="TreeGrafter"/>
</dbReference>
<evidence type="ECO:0000313" key="18">
    <source>
        <dbReference type="EMBL" id="AMK10475.1"/>
    </source>
</evidence>
<dbReference type="InterPro" id="IPR017961">
    <property type="entry name" value="DNA_pol_Y-fam_little_finger"/>
</dbReference>
<evidence type="ECO:0000256" key="13">
    <source>
        <dbReference type="ARBA" id="ARBA00023125"/>
    </source>
</evidence>
<dbReference type="Pfam" id="PF11799">
    <property type="entry name" value="IMS_C"/>
    <property type="match status" value="1"/>
</dbReference>
<dbReference type="Pfam" id="PF00817">
    <property type="entry name" value="IMS"/>
    <property type="match status" value="1"/>
</dbReference>
<dbReference type="SUPFAM" id="SSF100879">
    <property type="entry name" value="Lesion bypass DNA polymerase (Y-family), little finger domain"/>
    <property type="match status" value="1"/>
</dbReference>
<feature type="binding site" evidence="16">
    <location>
        <position position="9"/>
    </location>
    <ligand>
        <name>Mg(2+)</name>
        <dbReference type="ChEBI" id="CHEBI:18420"/>
    </ligand>
</feature>
<sequence>MTPWILHIDMDAFFASVEQLDNPDLRGKPVAVGGTSDRSVVSAASYEVRKYGVRSAMSVVKARKLCPEIILVPGRMYRYKELSQKVMAVLHEFSPLVEQASVDEAYLDGTGLERLFGPIDEIGRRIKARVKEATGLTCSVGAAPVRFLAKIASDMDKPDGLFIIRHDEVHAFLRTLPVGKIPGVGAKLLDVLKKLGVRTCGDILQKDADWWEARLGKYGSALFDRARGIDPTPVKTTEPAKSCSAENTFGEDTSDRDLLRKWLLAQSERVGEDLRRHGYKGRTVTLKIKWSDFTQITRSKSLPARTDNTDVIFSTAVELLDQVRLHRTVRLIGVGVSNFEPRSRQVGLFEEEPRGVEATSELDKAVDAVRRKFGGKAVTRVELMEFRKKPINSEE</sequence>
<dbReference type="NCBIfam" id="NF002882">
    <property type="entry name" value="PRK03348.1"/>
    <property type="match status" value="1"/>
</dbReference>
<evidence type="ECO:0000256" key="10">
    <source>
        <dbReference type="ARBA" id="ARBA00022763"/>
    </source>
</evidence>
<dbReference type="InterPro" id="IPR043128">
    <property type="entry name" value="Rev_trsase/Diguanyl_cyclase"/>
</dbReference>
<dbReference type="GO" id="GO:0009432">
    <property type="term" value="P:SOS response"/>
    <property type="evidence" value="ECO:0007669"/>
    <property type="project" value="TreeGrafter"/>
</dbReference>
<evidence type="ECO:0000256" key="3">
    <source>
        <dbReference type="ARBA" id="ARBA00011245"/>
    </source>
</evidence>
<dbReference type="EC" id="2.7.7.7" evidence="16"/>
<dbReference type="InterPro" id="IPR043502">
    <property type="entry name" value="DNA/RNA_pol_sf"/>
</dbReference>
<dbReference type="GO" id="GO:0000287">
    <property type="term" value="F:magnesium ion binding"/>
    <property type="evidence" value="ECO:0007669"/>
    <property type="project" value="UniProtKB-UniRule"/>
</dbReference>
<evidence type="ECO:0000313" key="21">
    <source>
        <dbReference type="Proteomes" id="UP000295506"/>
    </source>
</evidence>
<feature type="domain" description="UmuC" evidence="17">
    <location>
        <begin position="5"/>
        <end position="185"/>
    </location>
</feature>
<comment type="catalytic activity">
    <reaction evidence="15 16">
        <text>DNA(n) + a 2'-deoxyribonucleoside 5'-triphosphate = DNA(n+1) + diphosphate</text>
        <dbReference type="Rhea" id="RHEA:22508"/>
        <dbReference type="Rhea" id="RHEA-COMP:17339"/>
        <dbReference type="Rhea" id="RHEA-COMP:17340"/>
        <dbReference type="ChEBI" id="CHEBI:33019"/>
        <dbReference type="ChEBI" id="CHEBI:61560"/>
        <dbReference type="ChEBI" id="CHEBI:173112"/>
        <dbReference type="EC" id="2.7.7.7"/>
    </reaction>
</comment>
<dbReference type="PANTHER" id="PTHR11076:SF33">
    <property type="entry name" value="DNA POLYMERASE KAPPA"/>
    <property type="match status" value="1"/>
</dbReference>
<evidence type="ECO:0000256" key="1">
    <source>
        <dbReference type="ARBA" id="ARBA00004496"/>
    </source>
</evidence>
<dbReference type="RefSeq" id="WP_066801003.1">
    <property type="nucleotide sequence ID" value="NZ_CP014206.1"/>
</dbReference>
<dbReference type="KEGG" id="dej:AWY79_04760"/>
<dbReference type="CDD" id="cd03586">
    <property type="entry name" value="PolY_Pol_IV_kappa"/>
    <property type="match status" value="1"/>
</dbReference>
<evidence type="ECO:0000313" key="20">
    <source>
        <dbReference type="Proteomes" id="UP000055611"/>
    </source>
</evidence>
<dbReference type="InterPro" id="IPR050116">
    <property type="entry name" value="DNA_polymerase-Y"/>
</dbReference>
<dbReference type="OrthoDB" id="9808813at2"/>
<dbReference type="GO" id="GO:0006281">
    <property type="term" value="P:DNA repair"/>
    <property type="evidence" value="ECO:0007669"/>
    <property type="project" value="UniProtKB-UniRule"/>
</dbReference>
<feature type="site" description="Substrate discrimination" evidence="16">
    <location>
        <position position="14"/>
    </location>
</feature>
<dbReference type="EMBL" id="SOBK01000004">
    <property type="protein sequence ID" value="TDT89127.1"/>
    <property type="molecule type" value="Genomic_DNA"/>
</dbReference>
<keyword evidence="4 16" id="KW-0515">Mutator protein</keyword>
<dbReference type="Gene3D" id="3.40.1170.60">
    <property type="match status" value="1"/>
</dbReference>
<organism evidence="19 21">
    <name type="scientific">Pseudodesulfovibrio indicus</name>
    <dbReference type="NCBI Taxonomy" id="1716143"/>
    <lineage>
        <taxon>Bacteria</taxon>
        <taxon>Pseudomonadati</taxon>
        <taxon>Thermodesulfobacteriota</taxon>
        <taxon>Desulfovibrionia</taxon>
        <taxon>Desulfovibrionales</taxon>
        <taxon>Desulfovibrionaceae</taxon>
    </lineage>
</organism>
<dbReference type="HAMAP" id="MF_01113">
    <property type="entry name" value="DNApol_IV"/>
    <property type="match status" value="1"/>
</dbReference>
<dbReference type="GO" id="GO:0003887">
    <property type="term" value="F:DNA-directed DNA polymerase activity"/>
    <property type="evidence" value="ECO:0007669"/>
    <property type="project" value="UniProtKB-UniRule"/>
</dbReference>
<keyword evidence="5 16" id="KW-0963">Cytoplasm</keyword>
<evidence type="ECO:0000256" key="7">
    <source>
        <dbReference type="ARBA" id="ARBA00022695"/>
    </source>
</evidence>
<keyword evidence="12 16" id="KW-0239">DNA-directed DNA polymerase</keyword>
<dbReference type="Proteomes" id="UP000055611">
    <property type="component" value="Chromosome"/>
</dbReference>
<reference evidence="18 20" key="1">
    <citation type="journal article" date="2016" name="Front. Microbiol.">
        <title>Genome Sequence of the Piezophilic, Mesophilic Sulfate-Reducing Bacterium Desulfovibrio indicus J2T.</title>
        <authorList>
            <person name="Cao J."/>
            <person name="Maignien L."/>
            <person name="Shao Z."/>
            <person name="Alain K."/>
            <person name="Jebbar M."/>
        </authorList>
    </citation>
    <scope>NUCLEOTIDE SEQUENCE [LARGE SCALE GENOMIC DNA]</scope>
    <source>
        <strain evidence="18 20">J2</strain>
    </source>
</reference>
<dbReference type="Pfam" id="PF11798">
    <property type="entry name" value="IMS_HHH"/>
    <property type="match status" value="1"/>
</dbReference>
<gene>
    <name evidence="16" type="primary">dinB</name>
    <name evidence="18" type="ORF">AWY79_04760</name>
    <name evidence="19" type="ORF">EDC59_104120</name>
</gene>
<keyword evidence="11 16" id="KW-0460">Magnesium</keyword>
<keyword evidence="10 16" id="KW-0227">DNA damage</keyword>
<dbReference type="InterPro" id="IPR024728">
    <property type="entry name" value="PolY_HhH_motif"/>
</dbReference>
<accession>A0A126QM26</accession>
<dbReference type="InterPro" id="IPR001126">
    <property type="entry name" value="UmuC"/>
</dbReference>
<protein>
    <recommendedName>
        <fullName evidence="16">DNA polymerase IV</fullName>
        <shortName evidence="16">Pol IV</shortName>
        <ecNumber evidence="16">2.7.7.7</ecNumber>
    </recommendedName>
</protein>
<dbReference type="SUPFAM" id="SSF56672">
    <property type="entry name" value="DNA/RNA polymerases"/>
    <property type="match status" value="1"/>
</dbReference>
<evidence type="ECO:0000256" key="11">
    <source>
        <dbReference type="ARBA" id="ARBA00022842"/>
    </source>
</evidence>
<comment type="cofactor">
    <cofactor evidence="16">
        <name>Mg(2+)</name>
        <dbReference type="ChEBI" id="CHEBI:18420"/>
    </cofactor>
    <text evidence="16">Binds 2 magnesium ions per subunit.</text>
</comment>